<dbReference type="PANTHER" id="PTHR16121">
    <property type="entry name" value="CAP-SPECIFIC MRNA (NUCLEOSIDE-2'-O-)-METHYLTRANSFERASE 1-RELATED"/>
    <property type="match status" value="1"/>
</dbReference>
<dbReference type="Gene3D" id="3.40.50.12760">
    <property type="match status" value="1"/>
</dbReference>
<dbReference type="InterPro" id="IPR050851">
    <property type="entry name" value="mRNA_Cap_2O-Ribose_MeTrfase"/>
</dbReference>
<proteinExistence type="predicted"/>
<organism evidence="2">
    <name type="scientific">Edafosvirus sp</name>
    <dbReference type="NCBI Taxonomy" id="2487765"/>
    <lineage>
        <taxon>Viruses</taxon>
        <taxon>Varidnaviria</taxon>
        <taxon>Bamfordvirae</taxon>
        <taxon>Nucleocytoviricota</taxon>
        <taxon>Megaviricetes</taxon>
        <taxon>Imitervirales</taxon>
        <taxon>Mimiviridae</taxon>
        <taxon>Klosneuvirinae</taxon>
    </lineage>
</organism>
<evidence type="ECO:0000313" key="2">
    <source>
        <dbReference type="EMBL" id="AYV78229.1"/>
    </source>
</evidence>
<protein>
    <submittedName>
        <fullName evidence="2">FtsJ-like methyltransferase</fullName>
    </submittedName>
</protein>
<reference evidence="2" key="1">
    <citation type="submission" date="2018-10" db="EMBL/GenBank/DDBJ databases">
        <title>Hidden diversity of soil giant viruses.</title>
        <authorList>
            <person name="Schulz F."/>
            <person name="Alteio L."/>
            <person name="Goudeau D."/>
            <person name="Ryan E.M."/>
            <person name="Malmstrom R.R."/>
            <person name="Blanchard J."/>
            <person name="Woyke T."/>
        </authorList>
    </citation>
    <scope>NUCLEOTIDE SEQUENCE</scope>
    <source>
        <strain evidence="2">EDV1</strain>
    </source>
</reference>
<dbReference type="GO" id="GO:0004483">
    <property type="term" value="F:methyltransferase cap1 activity"/>
    <property type="evidence" value="ECO:0007669"/>
    <property type="project" value="TreeGrafter"/>
</dbReference>
<dbReference type="Pfam" id="PF01728">
    <property type="entry name" value="FtsJ"/>
    <property type="match status" value="1"/>
</dbReference>
<dbReference type="PANTHER" id="PTHR16121:SF2">
    <property type="entry name" value="CAP-SPECIFIC MRNA (NUCLEOSIDE-2'-O-)-METHYLTRANSFERASE 2"/>
    <property type="match status" value="1"/>
</dbReference>
<gene>
    <name evidence="2" type="ORF">Edafosvirus7_21</name>
</gene>
<dbReference type="EMBL" id="MK072072">
    <property type="protein sequence ID" value="AYV78229.1"/>
    <property type="molecule type" value="Genomic_DNA"/>
</dbReference>
<name>A0A3G4ZXT1_9VIRU</name>
<accession>A0A3G4ZXT1</accession>
<keyword evidence="2" id="KW-0489">Methyltransferase</keyword>
<dbReference type="InterPro" id="IPR002877">
    <property type="entry name" value="RNA_MeTrfase_FtsJ_dom"/>
</dbReference>
<dbReference type="GO" id="GO:0032259">
    <property type="term" value="P:methylation"/>
    <property type="evidence" value="ECO:0007669"/>
    <property type="project" value="UniProtKB-KW"/>
</dbReference>
<feature type="domain" description="Ribosomal RNA methyltransferase FtsJ" evidence="1">
    <location>
        <begin position="466"/>
        <end position="583"/>
    </location>
</feature>
<dbReference type="GO" id="GO:0006370">
    <property type="term" value="P:7-methylguanosine mRNA capping"/>
    <property type="evidence" value="ECO:0007669"/>
    <property type="project" value="TreeGrafter"/>
</dbReference>
<keyword evidence="2" id="KW-0808">Transferase</keyword>
<sequence length="674" mass="80029">MIILKDFIKKKQLNGITEYDAFFPDTFYKTWELLKNKNLLKDKIKVGCVNNVTSLGTLEAIIKYCETYTYYEENEYVQLYVIDDIRNKLFNRKFYDIYKFDTHTFKNNSTLQDTIQKRYVAEKFDIVIHDYLENEYVTLETSIDINKKKGNLIVNVHNIFDPNLNATIDLLNNYYENVSFYKSECGHPLEPSIFIIAMNKIKKATDSESEMSPIDKPEKDVNNISKYLMNYEDKYLNFLSLLVSGKPKEYDYIDEAIKWANQNDMEIRSIYKHKQNDYELLKENMEIYEFQSNELQNTETIQLNAKYKILNPVLHGYKRELNKFKRIIDTKEQMVNNDVSKDIIDWNKLTNCIDVYRHIKRILKWKCNIELASNAWTKLYELLITFDLFDTHMSTHLKTLHLYEDSCSSIHALKQYVKRYSYSIENIDWYINLHEEVDKKKIYPPDDFRLIKQNADRCLYTSEKIGDMTAPDVITDLQKDSRLKNIDFIMGTCTNHSGLKVPPNMLNEQEAYVAKLIYAQCLTTLHILQRGKCCIFKAFIPFAESITISLIYLLTTLFGKVYITKPLTSHASSSEIFIVCKNYIGWDNIPPILQKRLFWILKNFHHTISIYQSVPDLFIKQLEECSSKFVTLQKNAIQRSLYYRSHYYSDYDMQNKVSELRYKMAELWIKKYIK</sequence>
<evidence type="ECO:0000259" key="1">
    <source>
        <dbReference type="Pfam" id="PF01728"/>
    </source>
</evidence>